<dbReference type="PROSITE" id="PS00080">
    <property type="entry name" value="MULTICOPPER_OXIDASE2"/>
    <property type="match status" value="1"/>
</dbReference>
<evidence type="ECO:0000313" key="17">
    <source>
        <dbReference type="EMBL" id="KAJ9567768.1"/>
    </source>
</evidence>
<evidence type="ECO:0000256" key="10">
    <source>
        <dbReference type="ARBA" id="ARBA00023002"/>
    </source>
</evidence>
<dbReference type="Proteomes" id="UP001172457">
    <property type="component" value="Chromosome 1"/>
</dbReference>
<dbReference type="InterPro" id="IPR001117">
    <property type="entry name" value="Cu-oxidase_2nd"/>
</dbReference>
<feature type="domain" description="Plastocyanin-like" evidence="16">
    <location>
        <begin position="43"/>
        <end position="154"/>
    </location>
</feature>
<comment type="similarity">
    <text evidence="4">Belongs to the multicopper oxidase family.</text>
</comment>
<dbReference type="InterPro" id="IPR034285">
    <property type="entry name" value="CuRO_2_LCC"/>
</dbReference>
<dbReference type="CDD" id="cd13849">
    <property type="entry name" value="CuRO_1_LCC_plant"/>
    <property type="match status" value="1"/>
</dbReference>
<dbReference type="CDD" id="cd13897">
    <property type="entry name" value="CuRO_3_LCC_plant"/>
    <property type="match status" value="1"/>
</dbReference>
<dbReference type="EMBL" id="JARYMX010000001">
    <property type="protein sequence ID" value="KAJ9567768.1"/>
    <property type="molecule type" value="Genomic_DNA"/>
</dbReference>
<dbReference type="AlphaFoldDB" id="A0AA38U2X6"/>
<comment type="subcellular location">
    <subcellularLocation>
        <location evidence="3">Secreted</location>
        <location evidence="3">Extracellular space</location>
        <location evidence="3">Apoplast</location>
    </subcellularLocation>
</comment>
<organism evidence="17 18">
    <name type="scientific">Centaurea solstitialis</name>
    <name type="common">yellow star-thistle</name>
    <dbReference type="NCBI Taxonomy" id="347529"/>
    <lineage>
        <taxon>Eukaryota</taxon>
        <taxon>Viridiplantae</taxon>
        <taxon>Streptophyta</taxon>
        <taxon>Embryophyta</taxon>
        <taxon>Tracheophyta</taxon>
        <taxon>Spermatophyta</taxon>
        <taxon>Magnoliopsida</taxon>
        <taxon>eudicotyledons</taxon>
        <taxon>Gunneridae</taxon>
        <taxon>Pentapetalae</taxon>
        <taxon>asterids</taxon>
        <taxon>campanulids</taxon>
        <taxon>Asterales</taxon>
        <taxon>Asteraceae</taxon>
        <taxon>Carduoideae</taxon>
        <taxon>Cardueae</taxon>
        <taxon>Centaureinae</taxon>
        <taxon>Centaurea</taxon>
    </lineage>
</organism>
<dbReference type="InterPro" id="IPR034288">
    <property type="entry name" value="CuRO_1_LCC"/>
</dbReference>
<dbReference type="InterPro" id="IPR008972">
    <property type="entry name" value="Cupredoxin"/>
</dbReference>
<name>A0AA38U2X6_9ASTR</name>
<feature type="domain" description="Plastocyanin-like" evidence="15">
    <location>
        <begin position="424"/>
        <end position="558"/>
    </location>
</feature>
<evidence type="ECO:0000259" key="15">
    <source>
        <dbReference type="Pfam" id="PF07731"/>
    </source>
</evidence>
<keyword evidence="18" id="KW-1185">Reference proteome</keyword>
<dbReference type="PROSITE" id="PS00079">
    <property type="entry name" value="MULTICOPPER_OXIDASE1"/>
    <property type="match status" value="1"/>
</dbReference>
<keyword evidence="8" id="KW-0479">Metal-binding</keyword>
<dbReference type="CDD" id="cd13875">
    <property type="entry name" value="CuRO_2_LCC_plant"/>
    <property type="match status" value="1"/>
</dbReference>
<dbReference type="PANTHER" id="PTHR11709">
    <property type="entry name" value="MULTI-COPPER OXIDASE"/>
    <property type="match status" value="1"/>
</dbReference>
<dbReference type="InterPro" id="IPR045087">
    <property type="entry name" value="Cu-oxidase_fam"/>
</dbReference>
<dbReference type="EC" id="1.10.3.2" evidence="5"/>
<dbReference type="FunFam" id="2.60.40.420:FF:000049">
    <property type="entry name" value="Laccase"/>
    <property type="match status" value="1"/>
</dbReference>
<evidence type="ECO:0000259" key="14">
    <source>
        <dbReference type="Pfam" id="PF00394"/>
    </source>
</evidence>
<dbReference type="InterPro" id="IPR011707">
    <property type="entry name" value="Cu-oxidase-like_N"/>
</dbReference>
<gene>
    <name evidence="17" type="ORF">OSB04_003734</name>
</gene>
<evidence type="ECO:0000256" key="4">
    <source>
        <dbReference type="ARBA" id="ARBA00010609"/>
    </source>
</evidence>
<dbReference type="InterPro" id="IPR034289">
    <property type="entry name" value="CuRO_3_LCC"/>
</dbReference>
<keyword evidence="13" id="KW-0439">Lignin degradation</keyword>
<dbReference type="Pfam" id="PF07731">
    <property type="entry name" value="Cu-oxidase_2"/>
    <property type="match status" value="1"/>
</dbReference>
<feature type="domain" description="Plastocyanin-like" evidence="14">
    <location>
        <begin position="167"/>
        <end position="318"/>
    </location>
</feature>
<feature type="non-terminal residue" evidence="17">
    <location>
        <position position="1"/>
    </location>
</feature>
<evidence type="ECO:0000256" key="11">
    <source>
        <dbReference type="ARBA" id="ARBA00023008"/>
    </source>
</evidence>
<evidence type="ECO:0000313" key="18">
    <source>
        <dbReference type="Proteomes" id="UP001172457"/>
    </source>
</evidence>
<evidence type="ECO:0000256" key="1">
    <source>
        <dbReference type="ARBA" id="ARBA00000349"/>
    </source>
</evidence>
<keyword evidence="12" id="KW-0325">Glycoprotein</keyword>
<dbReference type="SUPFAM" id="SSF49503">
    <property type="entry name" value="Cupredoxins"/>
    <property type="match status" value="3"/>
</dbReference>
<dbReference type="GO" id="GO:0046274">
    <property type="term" value="P:lignin catabolic process"/>
    <property type="evidence" value="ECO:0007669"/>
    <property type="project" value="UniProtKB-KW"/>
</dbReference>
<keyword evidence="9" id="KW-0677">Repeat</keyword>
<comment type="caution">
    <text evidence="17">The sequence shown here is derived from an EMBL/GenBank/DDBJ whole genome shotgun (WGS) entry which is preliminary data.</text>
</comment>
<dbReference type="GO" id="GO:0052716">
    <property type="term" value="F:hydroquinone:oxygen oxidoreductase activity"/>
    <property type="evidence" value="ECO:0007669"/>
    <property type="project" value="UniProtKB-EC"/>
</dbReference>
<evidence type="ECO:0000256" key="3">
    <source>
        <dbReference type="ARBA" id="ARBA00004271"/>
    </source>
</evidence>
<evidence type="ECO:0000256" key="9">
    <source>
        <dbReference type="ARBA" id="ARBA00022737"/>
    </source>
</evidence>
<evidence type="ECO:0000256" key="8">
    <source>
        <dbReference type="ARBA" id="ARBA00022723"/>
    </source>
</evidence>
<keyword evidence="10" id="KW-0560">Oxidoreductase</keyword>
<evidence type="ECO:0000256" key="13">
    <source>
        <dbReference type="ARBA" id="ARBA00023185"/>
    </source>
</evidence>
<dbReference type="NCBIfam" id="TIGR03389">
    <property type="entry name" value="laccase"/>
    <property type="match status" value="1"/>
</dbReference>
<dbReference type="InterPro" id="IPR002355">
    <property type="entry name" value="Cu_oxidase_Cu_BS"/>
</dbReference>
<dbReference type="GO" id="GO:0005507">
    <property type="term" value="F:copper ion binding"/>
    <property type="evidence" value="ECO:0007669"/>
    <property type="project" value="InterPro"/>
</dbReference>
<dbReference type="InterPro" id="IPR017761">
    <property type="entry name" value="Laccase"/>
</dbReference>
<keyword evidence="7" id="KW-0964">Secreted</keyword>
<keyword evidence="6" id="KW-0052">Apoplast</keyword>
<dbReference type="Pfam" id="PF07732">
    <property type="entry name" value="Cu-oxidase_3"/>
    <property type="match status" value="1"/>
</dbReference>
<accession>A0AA38U2X6</accession>
<evidence type="ECO:0000256" key="6">
    <source>
        <dbReference type="ARBA" id="ARBA00022523"/>
    </source>
</evidence>
<dbReference type="InterPro" id="IPR011706">
    <property type="entry name" value="Cu-oxidase_C"/>
</dbReference>
<dbReference type="Pfam" id="PF00394">
    <property type="entry name" value="Cu-oxidase"/>
    <property type="match status" value="1"/>
</dbReference>
<dbReference type="GO" id="GO:0048046">
    <property type="term" value="C:apoplast"/>
    <property type="evidence" value="ECO:0007669"/>
    <property type="project" value="UniProtKB-SubCell"/>
</dbReference>
<comment type="catalytic activity">
    <reaction evidence="1">
        <text>4 hydroquinone + O2 = 4 benzosemiquinone + 2 H2O</text>
        <dbReference type="Rhea" id="RHEA:11276"/>
        <dbReference type="ChEBI" id="CHEBI:15377"/>
        <dbReference type="ChEBI" id="CHEBI:15379"/>
        <dbReference type="ChEBI" id="CHEBI:17594"/>
        <dbReference type="ChEBI" id="CHEBI:17977"/>
        <dbReference type="EC" id="1.10.3.2"/>
    </reaction>
</comment>
<reference evidence="17" key="1">
    <citation type="submission" date="2023-03" db="EMBL/GenBank/DDBJ databases">
        <title>Chromosome-scale reference genome and RAD-based genetic map of yellow starthistle (Centaurea solstitialis) reveal putative structural variation and QTLs associated with invader traits.</title>
        <authorList>
            <person name="Reatini B."/>
            <person name="Cang F.A."/>
            <person name="Jiang Q."/>
            <person name="Mckibben M.T.W."/>
            <person name="Barker M.S."/>
            <person name="Rieseberg L.H."/>
            <person name="Dlugosch K.M."/>
        </authorList>
    </citation>
    <scope>NUCLEOTIDE SEQUENCE</scope>
    <source>
        <strain evidence="17">CAN-66</strain>
        <tissue evidence="17">Leaf</tissue>
    </source>
</reference>
<evidence type="ECO:0000256" key="7">
    <source>
        <dbReference type="ARBA" id="ARBA00022525"/>
    </source>
</evidence>
<evidence type="ECO:0000256" key="2">
    <source>
        <dbReference type="ARBA" id="ARBA00001935"/>
    </source>
</evidence>
<evidence type="ECO:0000256" key="12">
    <source>
        <dbReference type="ARBA" id="ARBA00023180"/>
    </source>
</evidence>
<dbReference type="PANTHER" id="PTHR11709:SF520">
    <property type="entry name" value="LACCASE"/>
    <property type="match status" value="1"/>
</dbReference>
<protein>
    <recommendedName>
        <fullName evidence="5">laccase</fullName>
        <ecNumber evidence="5">1.10.3.2</ecNumber>
    </recommendedName>
</protein>
<keyword evidence="11" id="KW-0186">Copper</keyword>
<proteinExistence type="inferred from homology"/>
<dbReference type="Gene3D" id="2.60.40.420">
    <property type="entry name" value="Cupredoxins - blue copper proteins"/>
    <property type="match status" value="3"/>
</dbReference>
<dbReference type="InterPro" id="IPR033138">
    <property type="entry name" value="Cu_oxidase_CS"/>
</dbReference>
<comment type="cofactor">
    <cofactor evidence="2">
        <name>Cu cation</name>
        <dbReference type="ChEBI" id="CHEBI:23378"/>
    </cofactor>
</comment>
<sequence length="576" mass="64980">MGQSFLSFEMSLSNVILFSFLLSFTIIIDCEARLRHHKFIMREASYTRLCETKNILTVNGQFPGPTLYAYEGETIYVKVYNRGRQNITIHWHGVKQPRNPWSDGPQYITQCPIRPGDSFNYKIIFSMEIGTLWWHAHSDWSRATVHGPIIVYPKHGTTYPFPKPHQEVPIIFGEWWKEDIIKVLREFVASGGAPRLSDAYTINGQPGDLYPCSSQGTFNLNVTYGKRYLLRIVNAAMDEILFFAIANHSLTVVGADASYTKPFTTEYIVISPGQTLDCLLEANQVPPRSRYYMAARPYSSNANVAFDNTTTTGILHYDSDNNNDNVPIFPSSLPFYTDTNAAFRFLGGLKSLKPLLFPLSAPYDTQIISTVSVNTLPCRNNSCSGPNGSRFAASMNNISFVFPSTIDILEAYYYHIKGVFGTRFPSAPPFPFNFTSTNLPAFLLTPKTGTEVRVIEHNSTVRVVFQGTNLLGALDHPMHLHGFNFYILGWGFGNFDKDKDPLNFNIVDPPFRNTVIVPASGWAAITFKAHNPGVWFLHCHLERHLTWGMDTVFIVKDGKAPEDRILPPPRHMPQCV</sequence>
<evidence type="ECO:0000259" key="16">
    <source>
        <dbReference type="Pfam" id="PF07732"/>
    </source>
</evidence>
<evidence type="ECO:0000256" key="5">
    <source>
        <dbReference type="ARBA" id="ARBA00012297"/>
    </source>
</evidence>